<evidence type="ECO:0000313" key="1">
    <source>
        <dbReference type="EMBL" id="KPM46584.1"/>
    </source>
</evidence>
<gene>
    <name evidence="1" type="ORF">AFM12_19195</name>
</gene>
<dbReference type="STRING" id="1605367.AFM12_19195"/>
<keyword evidence="2" id="KW-1185">Reference proteome</keyword>
<dbReference type="RefSeq" id="WP_055152026.1">
    <property type="nucleotide sequence ID" value="NZ_JXSZ01000017.1"/>
</dbReference>
<dbReference type="EMBL" id="LGTQ01000017">
    <property type="protein sequence ID" value="KPM46584.1"/>
    <property type="molecule type" value="Genomic_DNA"/>
</dbReference>
<name>A0A0P7C3Z8_9BACT</name>
<dbReference type="AlphaFoldDB" id="A0A0P7C3Z8"/>
<organism evidence="1 2">
    <name type="scientific">Jiulongibacter sediminis</name>
    <dbReference type="NCBI Taxonomy" id="1605367"/>
    <lineage>
        <taxon>Bacteria</taxon>
        <taxon>Pseudomonadati</taxon>
        <taxon>Bacteroidota</taxon>
        <taxon>Cytophagia</taxon>
        <taxon>Cytophagales</taxon>
        <taxon>Leadbetterellaceae</taxon>
        <taxon>Jiulongibacter</taxon>
    </lineage>
</organism>
<dbReference type="Proteomes" id="UP000050454">
    <property type="component" value="Unassembled WGS sequence"/>
</dbReference>
<comment type="caution">
    <text evidence="1">The sequence shown here is derived from an EMBL/GenBank/DDBJ whole genome shotgun (WGS) entry which is preliminary data.</text>
</comment>
<sequence>METLLLNNQTYRYHEYTLEKDFEKVIVENALHVFGEKTIYIDIKKRIGDSILTIPDGYLIDFTFPEDPRLYIIENEISSHDPYKHIGSQLLKFAISYKASGRKIKSFLLEHLIENPSSLKKAESGLLEAGYRNIDAFLENIIFEKPVAAIVVIDKATDELENVLSQLSMQTAIIEFQSFLFGSELIHKFTPFNAEINEVVDRTTRVTSFSLSPKDLDTVIVPAKEEGFERVFIGENRWHEIRIGPAMLERIKYIAAYQVAPVSAITHIAEVASIERWKDTNKYVLNFKEPAKEIGPIELDGKGLAPQAPRYTSYERLIKATKLSQIF</sequence>
<reference evidence="1 2" key="1">
    <citation type="submission" date="2015-07" db="EMBL/GenBank/DDBJ databases">
        <title>The draft genome sequence of Leadbetterella sp. JN14-9.</title>
        <authorList>
            <person name="Liu Y."/>
            <person name="Du J."/>
            <person name="Shao Z."/>
        </authorList>
    </citation>
    <scope>NUCLEOTIDE SEQUENCE [LARGE SCALE GENOMIC DNA]</scope>
    <source>
        <strain evidence="1 2">JN14-9</strain>
    </source>
</reference>
<dbReference type="PATRIC" id="fig|1605367.3.peg.1280"/>
<accession>A0A0P7C3Z8</accession>
<evidence type="ECO:0000313" key="2">
    <source>
        <dbReference type="Proteomes" id="UP000050454"/>
    </source>
</evidence>
<protein>
    <submittedName>
        <fullName evidence="1">Uncharacterized protein</fullName>
    </submittedName>
</protein>
<proteinExistence type="predicted"/>
<dbReference type="OrthoDB" id="2656488at2"/>